<keyword evidence="6 10" id="KW-0408">Iron</keyword>
<comment type="catalytic activity">
    <reaction evidence="10">
        <text>holo-[cytochrome c] = apo-[cytochrome c] + heme b</text>
        <dbReference type="Rhea" id="RHEA:22648"/>
        <dbReference type="Rhea" id="RHEA-COMP:10725"/>
        <dbReference type="Rhea" id="RHEA-COMP:10726"/>
        <dbReference type="ChEBI" id="CHEBI:29950"/>
        <dbReference type="ChEBI" id="CHEBI:60344"/>
        <dbReference type="ChEBI" id="CHEBI:83739"/>
        <dbReference type="EC" id="4.4.1.17"/>
    </reaction>
</comment>
<keyword evidence="9 10" id="KW-0456">Lyase</keyword>
<evidence type="ECO:0000256" key="2">
    <source>
        <dbReference type="ARBA" id="ARBA00007255"/>
    </source>
</evidence>
<evidence type="ECO:0000256" key="4">
    <source>
        <dbReference type="ARBA" id="ARBA00022723"/>
    </source>
</evidence>
<evidence type="ECO:0000256" key="9">
    <source>
        <dbReference type="ARBA" id="ARBA00023239"/>
    </source>
</evidence>
<keyword evidence="5 10" id="KW-0999">Mitochondrion inner membrane</keyword>
<dbReference type="GO" id="GO:0004408">
    <property type="term" value="F:holocytochrome-c synthase activity"/>
    <property type="evidence" value="ECO:0007669"/>
    <property type="project" value="UniProtKB-EC"/>
</dbReference>
<keyword evidence="8 10" id="KW-0472">Membrane</keyword>
<name>A0A1D1ZZW8_AUXPR</name>
<dbReference type="PROSITE" id="PS00821">
    <property type="entry name" value="CYTO_HEME_LYASE_1"/>
    <property type="match status" value="1"/>
</dbReference>
<evidence type="ECO:0000256" key="7">
    <source>
        <dbReference type="ARBA" id="ARBA00023128"/>
    </source>
</evidence>
<organism evidence="12">
    <name type="scientific">Auxenochlorella protothecoides</name>
    <name type="common">Green microalga</name>
    <name type="synonym">Chlorella protothecoides</name>
    <dbReference type="NCBI Taxonomy" id="3075"/>
    <lineage>
        <taxon>Eukaryota</taxon>
        <taxon>Viridiplantae</taxon>
        <taxon>Chlorophyta</taxon>
        <taxon>core chlorophytes</taxon>
        <taxon>Trebouxiophyceae</taxon>
        <taxon>Chlorellales</taxon>
        <taxon>Chlorellaceae</taxon>
        <taxon>Auxenochlorella</taxon>
    </lineage>
</organism>
<evidence type="ECO:0000256" key="11">
    <source>
        <dbReference type="SAM" id="MobiDB-lite"/>
    </source>
</evidence>
<feature type="region of interest" description="Disordered" evidence="11">
    <location>
        <begin position="58"/>
        <end position="81"/>
    </location>
</feature>
<feature type="compositionally biased region" description="Polar residues" evidence="11">
    <location>
        <begin position="61"/>
        <end position="81"/>
    </location>
</feature>
<dbReference type="PROSITE" id="PS00822">
    <property type="entry name" value="CYTO_HEME_LYASE_2"/>
    <property type="match status" value="1"/>
</dbReference>
<keyword evidence="7 10" id="KW-0496">Mitochondrion</keyword>
<dbReference type="Pfam" id="PF01265">
    <property type="entry name" value="Cyto_heme_lyase"/>
    <property type="match status" value="1"/>
</dbReference>
<protein>
    <recommendedName>
        <fullName evidence="10">Holocytochrome c-type synthase</fullName>
        <ecNumber evidence="10">4.4.1.17</ecNumber>
    </recommendedName>
</protein>
<dbReference type="EC" id="4.4.1.17" evidence="10"/>
<evidence type="ECO:0000256" key="10">
    <source>
        <dbReference type="RuleBase" id="RU363130"/>
    </source>
</evidence>
<dbReference type="PANTHER" id="PTHR12743:SF8">
    <property type="entry name" value="PROTEIN HRI1"/>
    <property type="match status" value="1"/>
</dbReference>
<keyword evidence="3 10" id="KW-0349">Heme</keyword>
<feature type="compositionally biased region" description="Polar residues" evidence="11">
    <location>
        <begin position="15"/>
        <end position="26"/>
    </location>
</feature>
<keyword evidence="4 10" id="KW-0479">Metal-binding</keyword>
<dbReference type="AlphaFoldDB" id="A0A1D1ZZW8"/>
<gene>
    <name evidence="12" type="ORF">g.59982</name>
</gene>
<reference evidence="12" key="1">
    <citation type="submission" date="2015-08" db="EMBL/GenBank/DDBJ databases">
        <authorList>
            <person name="Babu N.S."/>
            <person name="Beckwith C.J."/>
            <person name="Beseler K.G."/>
            <person name="Brison A."/>
            <person name="Carone J.V."/>
            <person name="Caskin T.P."/>
            <person name="Diamond M."/>
            <person name="Durham M.E."/>
            <person name="Foxe J.M."/>
            <person name="Go M."/>
            <person name="Henderson B.A."/>
            <person name="Jones I.B."/>
            <person name="McGettigan J.A."/>
            <person name="Micheletti S.J."/>
            <person name="Nasrallah M.E."/>
            <person name="Ortiz D."/>
            <person name="Piller C.R."/>
            <person name="Privatt S.R."/>
            <person name="Schneider S.L."/>
            <person name="Sharp S."/>
            <person name="Smith T.C."/>
            <person name="Stanton J.D."/>
            <person name="Ullery H.E."/>
            <person name="Wilson R.J."/>
            <person name="Serrano M.G."/>
            <person name="Buck G."/>
            <person name="Lee V."/>
            <person name="Wang Y."/>
            <person name="Carvalho R."/>
            <person name="Voegtly L."/>
            <person name="Shi R."/>
            <person name="Duckworth R."/>
            <person name="Johnson A."/>
            <person name="Loviza R."/>
            <person name="Walstead R."/>
            <person name="Shah Z."/>
            <person name="Kiflezghi M."/>
            <person name="Wade K."/>
            <person name="Ball S.L."/>
            <person name="Bradley K.W."/>
            <person name="Asai D.J."/>
            <person name="Bowman C.A."/>
            <person name="Russell D.A."/>
            <person name="Pope W.H."/>
            <person name="Jacobs-Sera D."/>
            <person name="Hendrix R.W."/>
            <person name="Hatfull G.F."/>
        </authorList>
    </citation>
    <scope>NUCLEOTIDE SEQUENCE</scope>
</reference>
<evidence type="ECO:0000256" key="5">
    <source>
        <dbReference type="ARBA" id="ARBA00022792"/>
    </source>
</evidence>
<feature type="region of interest" description="Disordered" evidence="11">
    <location>
        <begin position="1"/>
        <end position="32"/>
    </location>
</feature>
<evidence type="ECO:0000256" key="8">
    <source>
        <dbReference type="ARBA" id="ARBA00023136"/>
    </source>
</evidence>
<comment type="subcellular location">
    <subcellularLocation>
        <location evidence="1 10">Mitochondrion inner membrane</location>
    </subcellularLocation>
</comment>
<evidence type="ECO:0000256" key="3">
    <source>
        <dbReference type="ARBA" id="ARBA00022617"/>
    </source>
</evidence>
<comment type="function">
    <text evidence="10">Lyase that catalyzes the covalent linking of the heme group to the cytochrome C apoprotein to produce the mature functional cytochrome.</text>
</comment>
<evidence type="ECO:0000256" key="1">
    <source>
        <dbReference type="ARBA" id="ARBA00004273"/>
    </source>
</evidence>
<evidence type="ECO:0000313" key="12">
    <source>
        <dbReference type="EMBL" id="JAT72489.1"/>
    </source>
</evidence>
<accession>A0A1D1ZZW8</accession>
<dbReference type="GO" id="GO:0046872">
    <property type="term" value="F:metal ion binding"/>
    <property type="evidence" value="ECO:0007669"/>
    <property type="project" value="UniProtKB-KW"/>
</dbReference>
<sequence length="337" mass="37293">MGAGQSKENHAIGSNGASELSTSEGDSSCPVPESLRVKAVYNVYNQRIDELAPAKTEILDPSNNMPAEPNQQPSPGQKKLLSTQRVVSNIPKGNTESTWVYPSPQMFFNALRRKGKGDDIEEDDMDSVIHAHNSMNEITWSHVMAWESLHRDHCCSPSLLRFRGRPDDLSPLARLRSWFGGPLPFDRHDWYIDRCGQEVRYVIDFYFKDELAGRHGAVDPGIMASRPMPLEHGLIIWCRFGPRAPDAMTRCWVLSGPFKTSAMHRQPRGIRAAGAPGAGLAGGRFGPGEDADLHHLCSVWPALPRDWPPQRGCGGEDGAGSWPWRPCGRVTVTHLPS</sequence>
<dbReference type="GO" id="GO:0005743">
    <property type="term" value="C:mitochondrial inner membrane"/>
    <property type="evidence" value="ECO:0007669"/>
    <property type="project" value="UniProtKB-SubCell"/>
</dbReference>
<dbReference type="PANTHER" id="PTHR12743">
    <property type="entry name" value="CYTOCHROME C1 HEME LYASE"/>
    <property type="match status" value="1"/>
</dbReference>
<evidence type="ECO:0000256" key="6">
    <source>
        <dbReference type="ARBA" id="ARBA00023004"/>
    </source>
</evidence>
<proteinExistence type="inferred from homology"/>
<dbReference type="EMBL" id="GDKF01006133">
    <property type="protein sequence ID" value="JAT72489.1"/>
    <property type="molecule type" value="Transcribed_RNA"/>
</dbReference>
<comment type="similarity">
    <text evidence="2 10">Belongs to the cytochrome c-type heme lyase family.</text>
</comment>
<dbReference type="InterPro" id="IPR000511">
    <property type="entry name" value="Holocyt_c/c1_synthase"/>
</dbReference>